<dbReference type="Gene3D" id="3.10.310.50">
    <property type="match status" value="1"/>
</dbReference>
<feature type="domain" description="TPM" evidence="2">
    <location>
        <begin position="43"/>
        <end position="166"/>
    </location>
</feature>
<dbReference type="Proteomes" id="UP000198424">
    <property type="component" value="Unassembled WGS sequence"/>
</dbReference>
<dbReference type="STRING" id="991.IW20_06390"/>
<comment type="caution">
    <text evidence="3">The sequence shown here is derived from an EMBL/GenBank/DDBJ whole genome shotgun (WGS) entry which is preliminary data.</text>
</comment>
<dbReference type="eggNOG" id="COG1512">
    <property type="taxonomic scope" value="Bacteria"/>
</dbReference>
<keyword evidence="1" id="KW-0732">Signal</keyword>
<evidence type="ECO:0000313" key="6">
    <source>
        <dbReference type="Proteomes" id="UP000198424"/>
    </source>
</evidence>
<gene>
    <name evidence="4" type="ORF">B0A62_10165</name>
    <name evidence="3" type="ORF">IW20_06390</name>
</gene>
<dbReference type="PANTHER" id="PTHR30373:SF2">
    <property type="entry name" value="UPF0603 PROTEIN YGCG"/>
    <property type="match status" value="1"/>
</dbReference>
<protein>
    <recommendedName>
        <fullName evidence="2">TPM domain-containing protein</fullName>
    </recommendedName>
</protein>
<evidence type="ECO:0000313" key="3">
    <source>
        <dbReference type="EMBL" id="KFF18518.1"/>
    </source>
</evidence>
<proteinExistence type="predicted"/>
<dbReference type="Pfam" id="PF04536">
    <property type="entry name" value="TPM_phosphatase"/>
    <property type="match status" value="1"/>
</dbReference>
<dbReference type="Proteomes" id="UP000028712">
    <property type="component" value="Unassembled WGS sequence"/>
</dbReference>
<organism evidence="3 5">
    <name type="scientific">Flavobacterium hydatis</name>
    <name type="common">Cytophaga aquatilis</name>
    <dbReference type="NCBI Taxonomy" id="991"/>
    <lineage>
        <taxon>Bacteria</taxon>
        <taxon>Pseudomonadati</taxon>
        <taxon>Bacteroidota</taxon>
        <taxon>Flavobacteriia</taxon>
        <taxon>Flavobacteriales</taxon>
        <taxon>Flavobacteriaceae</taxon>
        <taxon>Flavobacterium</taxon>
    </lineage>
</organism>
<accession>A0A086APA4</accession>
<sequence>MKKTFFIITITLFSLNSFFAQTKNAVSSPPEAQNVFSKTYDYVNDFEKILSPSQITALKNTLKSCETSSGHKIILVTTPSIKPYSDIPEYSLDLNTYLANNLKLNTAVLIVFSKELRQIQIQGSDQVRNTLNYDETKDIISSYALPEFKKGDFYKGLEVSVSEIIKKIK</sequence>
<keyword evidence="6" id="KW-1185">Reference proteome</keyword>
<dbReference type="EMBL" id="JPRM01000006">
    <property type="protein sequence ID" value="KFF18518.1"/>
    <property type="molecule type" value="Genomic_DNA"/>
</dbReference>
<dbReference type="OrthoDB" id="9810918at2"/>
<evidence type="ECO:0000313" key="5">
    <source>
        <dbReference type="Proteomes" id="UP000028712"/>
    </source>
</evidence>
<feature type="chain" id="PRO_5001802979" description="TPM domain-containing protein" evidence="1">
    <location>
        <begin position="23"/>
        <end position="169"/>
    </location>
</feature>
<dbReference type="EMBL" id="MUGY01000009">
    <property type="protein sequence ID" value="OXA94551.1"/>
    <property type="molecule type" value="Genomic_DNA"/>
</dbReference>
<dbReference type="RefSeq" id="WP_035619896.1">
    <property type="nucleotide sequence ID" value="NZ_JBEWQG010000005.1"/>
</dbReference>
<evidence type="ECO:0000313" key="4">
    <source>
        <dbReference type="EMBL" id="OXA94551.1"/>
    </source>
</evidence>
<evidence type="ECO:0000259" key="2">
    <source>
        <dbReference type="Pfam" id="PF04536"/>
    </source>
</evidence>
<name>A0A086APA4_FLAHY</name>
<reference evidence="3 5" key="1">
    <citation type="submission" date="2014-07" db="EMBL/GenBank/DDBJ databases">
        <title>Genome of Flavobacterium hydatis DSM 2063.</title>
        <authorList>
            <person name="Pipes S.E."/>
            <person name="Stropko S.J."/>
            <person name="Newman J.D."/>
        </authorList>
    </citation>
    <scope>NUCLEOTIDE SEQUENCE [LARGE SCALE GENOMIC DNA]</scope>
    <source>
        <strain evidence="3 5">DSM 2063</strain>
    </source>
</reference>
<reference evidence="4 6" key="2">
    <citation type="submission" date="2016-11" db="EMBL/GenBank/DDBJ databases">
        <title>Whole genomes of Flavobacteriaceae.</title>
        <authorList>
            <person name="Stine C."/>
            <person name="Li C."/>
            <person name="Tadesse D."/>
        </authorList>
    </citation>
    <scope>NUCLEOTIDE SEQUENCE [LARGE SCALE GENOMIC DNA]</scope>
    <source>
        <strain evidence="4 6">ATCC 29551</strain>
    </source>
</reference>
<dbReference type="AlphaFoldDB" id="A0A086APA4"/>
<dbReference type="PANTHER" id="PTHR30373">
    <property type="entry name" value="UPF0603 PROTEIN YGCG"/>
    <property type="match status" value="1"/>
</dbReference>
<feature type="signal peptide" evidence="1">
    <location>
        <begin position="1"/>
        <end position="22"/>
    </location>
</feature>
<evidence type="ECO:0000256" key="1">
    <source>
        <dbReference type="SAM" id="SignalP"/>
    </source>
</evidence>
<dbReference type="InterPro" id="IPR007621">
    <property type="entry name" value="TPM_dom"/>
</dbReference>